<reference evidence="5 6" key="1">
    <citation type="journal article" date="2012" name="Nat. Genet.">
        <title>The yak genome and adaptation to life at high altitude.</title>
        <authorList>
            <person name="Qiu Q."/>
            <person name="Zhang G."/>
            <person name="Ma T."/>
            <person name="Qian W."/>
            <person name="Wang J."/>
            <person name="Ye Z."/>
            <person name="Cao C."/>
            <person name="Hu Q."/>
            <person name="Kim J."/>
            <person name="Larkin D.M."/>
            <person name="Auvil L."/>
            <person name="Capitanu B."/>
            <person name="Ma J."/>
            <person name="Lewin H.A."/>
            <person name="Qian X."/>
            <person name="Lang Y."/>
            <person name="Zhou R."/>
            <person name="Wang L."/>
            <person name="Wang K."/>
            <person name="Xia J."/>
            <person name="Liao S."/>
            <person name="Pan S."/>
            <person name="Lu X."/>
            <person name="Hou H."/>
            <person name="Wang Y."/>
            <person name="Zang X."/>
            <person name="Yin Y."/>
            <person name="Ma H."/>
            <person name="Zhang J."/>
            <person name="Wang Z."/>
            <person name="Zhang Y."/>
            <person name="Zhang D."/>
            <person name="Yonezawa T."/>
            <person name="Hasegawa M."/>
            <person name="Zhong Y."/>
            <person name="Liu W."/>
            <person name="Zhang Y."/>
            <person name="Huang Z."/>
            <person name="Zhang S."/>
            <person name="Long R."/>
            <person name="Yang H."/>
            <person name="Wang J."/>
            <person name="Lenstra J.A."/>
            <person name="Cooper D.N."/>
            <person name="Wu Y."/>
            <person name="Wang J."/>
            <person name="Shi P."/>
            <person name="Wang J."/>
            <person name="Liu J."/>
        </authorList>
    </citation>
    <scope>NUCLEOTIDE SEQUENCE [LARGE SCALE GENOMIC DNA]</scope>
    <source>
        <strain evidence="6">yakQH1</strain>
    </source>
</reference>
<dbReference type="SMART" id="SM00406">
    <property type="entry name" value="IGv"/>
    <property type="match status" value="1"/>
</dbReference>
<sequence>MGSGLLCWVTLCVLGVGESSASRSSVCLQNTRYEITVTGETMTLECHQTDNHDYMYWYQQDLGHRLRLTHYTYDVDNTEKVEISNRYSISRSNTEDFYLTPKSVIPSHTSMYSCASSKSIVLHGHFLSAQKGG</sequence>
<dbReference type="InterPro" id="IPR013106">
    <property type="entry name" value="Ig_V-set"/>
</dbReference>
<dbReference type="GO" id="GO:0002376">
    <property type="term" value="P:immune system process"/>
    <property type="evidence" value="ECO:0007669"/>
    <property type="project" value="UniProtKB-KW"/>
</dbReference>
<accession>L8HP23</accession>
<evidence type="ECO:0000256" key="1">
    <source>
        <dbReference type="ARBA" id="ARBA00022729"/>
    </source>
</evidence>
<keyword evidence="2" id="KW-0391">Immunity</keyword>
<dbReference type="GO" id="GO:0005886">
    <property type="term" value="C:plasma membrane"/>
    <property type="evidence" value="ECO:0007669"/>
    <property type="project" value="TreeGrafter"/>
</dbReference>
<protein>
    <recommendedName>
        <fullName evidence="4">Immunoglobulin V-set domain-containing protein</fullName>
    </recommendedName>
</protein>
<dbReference type="InterPro" id="IPR013783">
    <property type="entry name" value="Ig-like_fold"/>
</dbReference>
<dbReference type="GO" id="GO:0007166">
    <property type="term" value="P:cell surface receptor signaling pathway"/>
    <property type="evidence" value="ECO:0007669"/>
    <property type="project" value="TreeGrafter"/>
</dbReference>
<evidence type="ECO:0000259" key="4">
    <source>
        <dbReference type="SMART" id="SM00406"/>
    </source>
</evidence>
<feature type="signal peptide" evidence="3">
    <location>
        <begin position="1"/>
        <end position="21"/>
    </location>
</feature>
<dbReference type="Gene3D" id="2.60.40.10">
    <property type="entry name" value="Immunoglobulins"/>
    <property type="match status" value="1"/>
</dbReference>
<evidence type="ECO:0000256" key="2">
    <source>
        <dbReference type="ARBA" id="ARBA00022859"/>
    </source>
</evidence>
<dbReference type="EMBL" id="JH884013">
    <property type="protein sequence ID" value="ELR45626.1"/>
    <property type="molecule type" value="Genomic_DNA"/>
</dbReference>
<evidence type="ECO:0000313" key="6">
    <source>
        <dbReference type="Proteomes" id="UP000011080"/>
    </source>
</evidence>
<dbReference type="Pfam" id="PF07686">
    <property type="entry name" value="V-set"/>
    <property type="match status" value="1"/>
</dbReference>
<proteinExistence type="predicted"/>
<evidence type="ECO:0000313" key="5">
    <source>
        <dbReference type="EMBL" id="ELR45626.1"/>
    </source>
</evidence>
<dbReference type="PANTHER" id="PTHR23268">
    <property type="entry name" value="T-CELL RECEPTOR BETA CHAIN"/>
    <property type="match status" value="1"/>
</dbReference>
<evidence type="ECO:0000256" key="3">
    <source>
        <dbReference type="SAM" id="SignalP"/>
    </source>
</evidence>
<dbReference type="Proteomes" id="UP000011080">
    <property type="component" value="Unassembled WGS sequence"/>
</dbReference>
<keyword evidence="1 3" id="KW-0732">Signal</keyword>
<organism evidence="5 6">
    <name type="scientific">Bos mutus</name>
    <name type="common">wild yak</name>
    <dbReference type="NCBI Taxonomy" id="72004"/>
    <lineage>
        <taxon>Eukaryota</taxon>
        <taxon>Metazoa</taxon>
        <taxon>Chordata</taxon>
        <taxon>Craniata</taxon>
        <taxon>Vertebrata</taxon>
        <taxon>Euteleostomi</taxon>
        <taxon>Mammalia</taxon>
        <taxon>Eutheria</taxon>
        <taxon>Laurasiatheria</taxon>
        <taxon>Artiodactyla</taxon>
        <taxon>Ruminantia</taxon>
        <taxon>Pecora</taxon>
        <taxon>Bovidae</taxon>
        <taxon>Bovinae</taxon>
        <taxon>Bos</taxon>
    </lineage>
</organism>
<dbReference type="AlphaFoldDB" id="L8HP23"/>
<dbReference type="InterPro" id="IPR050413">
    <property type="entry name" value="TCR_beta_variable"/>
</dbReference>
<gene>
    <name evidence="5" type="ORF">M91_02093</name>
</gene>
<name>L8HP23_9CETA</name>
<feature type="chain" id="PRO_5003991300" description="Immunoglobulin V-set domain-containing protein" evidence="3">
    <location>
        <begin position="22"/>
        <end position="133"/>
    </location>
</feature>
<dbReference type="PANTHER" id="PTHR23268:SF42">
    <property type="entry name" value="T CELL RECEPTOR BETA VARIABLE 10-1-RELATED"/>
    <property type="match status" value="1"/>
</dbReference>
<feature type="domain" description="Immunoglobulin V-set" evidence="4">
    <location>
        <begin position="41"/>
        <end position="116"/>
    </location>
</feature>
<dbReference type="InterPro" id="IPR036179">
    <property type="entry name" value="Ig-like_dom_sf"/>
</dbReference>
<dbReference type="SUPFAM" id="SSF48726">
    <property type="entry name" value="Immunoglobulin"/>
    <property type="match status" value="1"/>
</dbReference>